<sequence>MLPYHMSPRQPAEHMLPGTIAERKAGSKGDFRPAGNDLLQLVQAALGEEEGGGCTTGIDCMAHPADTTSQHRPGRCAGAAQLRYDYCKREGPMRTQNSERKSHSTQQERFTFGSSTDTDWIGLGLTRQADKT</sequence>
<evidence type="ECO:0000256" key="1">
    <source>
        <dbReference type="SAM" id="MobiDB-lite"/>
    </source>
</evidence>
<protein>
    <submittedName>
        <fullName evidence="3">Uncharacterized protein</fullName>
    </submittedName>
</protein>
<accession>A0A813JNK1</accession>
<feature type="compositionally biased region" description="Polar residues" evidence="1">
    <location>
        <begin position="104"/>
        <end position="118"/>
    </location>
</feature>
<evidence type="ECO:0000313" key="2">
    <source>
        <dbReference type="EMBL" id="CAE8628796.1"/>
    </source>
</evidence>
<dbReference type="Proteomes" id="UP000626109">
    <property type="component" value="Unassembled WGS sequence"/>
</dbReference>
<feature type="compositionally biased region" description="Basic and acidic residues" evidence="1">
    <location>
        <begin position="89"/>
        <end position="102"/>
    </location>
</feature>
<name>A0A813JNK1_POLGL</name>
<evidence type="ECO:0000313" key="5">
    <source>
        <dbReference type="Proteomes" id="UP000654075"/>
    </source>
</evidence>
<evidence type="ECO:0000313" key="3">
    <source>
        <dbReference type="EMBL" id="CAE8680582.1"/>
    </source>
</evidence>
<dbReference type="EMBL" id="CAJNNV010029495">
    <property type="protein sequence ID" value="CAE8628796.1"/>
    <property type="molecule type" value="Genomic_DNA"/>
</dbReference>
<dbReference type="EMBL" id="CAJNNW010025872">
    <property type="protein sequence ID" value="CAE8680582.1"/>
    <property type="molecule type" value="Genomic_DNA"/>
</dbReference>
<reference evidence="3" key="1">
    <citation type="submission" date="2021-02" db="EMBL/GenBank/DDBJ databases">
        <authorList>
            <person name="Dougan E. K."/>
            <person name="Rhodes N."/>
            <person name="Thang M."/>
            <person name="Chan C."/>
        </authorList>
    </citation>
    <scope>NUCLEOTIDE SEQUENCE</scope>
</reference>
<dbReference type="AlphaFoldDB" id="A0A813JNK1"/>
<evidence type="ECO:0000313" key="4">
    <source>
        <dbReference type="Proteomes" id="UP000626109"/>
    </source>
</evidence>
<organism evidence="3 4">
    <name type="scientific">Polarella glacialis</name>
    <name type="common">Dinoflagellate</name>
    <dbReference type="NCBI Taxonomy" id="89957"/>
    <lineage>
        <taxon>Eukaryota</taxon>
        <taxon>Sar</taxon>
        <taxon>Alveolata</taxon>
        <taxon>Dinophyceae</taxon>
        <taxon>Suessiales</taxon>
        <taxon>Suessiaceae</taxon>
        <taxon>Polarella</taxon>
    </lineage>
</organism>
<comment type="caution">
    <text evidence="3">The sequence shown here is derived from an EMBL/GenBank/DDBJ whole genome shotgun (WGS) entry which is preliminary data.</text>
</comment>
<dbReference type="Proteomes" id="UP000654075">
    <property type="component" value="Unassembled WGS sequence"/>
</dbReference>
<gene>
    <name evidence="2" type="ORF">PGLA1383_LOCUS45398</name>
    <name evidence="3" type="ORF">PGLA2088_LOCUS21997</name>
</gene>
<feature type="region of interest" description="Disordered" evidence="1">
    <location>
        <begin position="89"/>
        <end position="132"/>
    </location>
</feature>
<keyword evidence="5" id="KW-1185">Reference proteome</keyword>
<proteinExistence type="predicted"/>